<sequence>MLVGVMVLGSGMLILDASSAEELDETSPRASDTIALESIAKQLVALGEEDQRDRTEAMSAGFDDAKLAYADRRRPAD</sequence>
<protein>
    <submittedName>
        <fullName evidence="1">Uncharacterized protein</fullName>
    </submittedName>
</protein>
<comment type="caution">
    <text evidence="1">The sequence shown here is derived from an EMBL/GenBank/DDBJ whole genome shotgun (WGS) entry which is preliminary data.</text>
</comment>
<dbReference type="AlphaFoldDB" id="A0A0R0CVW1"/>
<organism evidence="1 2">
    <name type="scientific">Pseudoxanthomonas dokdonensis</name>
    <dbReference type="NCBI Taxonomy" id="344882"/>
    <lineage>
        <taxon>Bacteria</taxon>
        <taxon>Pseudomonadati</taxon>
        <taxon>Pseudomonadota</taxon>
        <taxon>Gammaproteobacteria</taxon>
        <taxon>Lysobacterales</taxon>
        <taxon>Lysobacteraceae</taxon>
        <taxon>Pseudoxanthomonas</taxon>
    </lineage>
</organism>
<evidence type="ECO:0000313" key="2">
    <source>
        <dbReference type="Proteomes" id="UP000052052"/>
    </source>
</evidence>
<reference evidence="1 2" key="1">
    <citation type="submission" date="2015-05" db="EMBL/GenBank/DDBJ databases">
        <title>Genome sequencing and analysis of members of genus Stenotrophomonas.</title>
        <authorList>
            <person name="Patil P.P."/>
            <person name="Midha S."/>
            <person name="Patil P.B."/>
        </authorList>
    </citation>
    <scope>NUCLEOTIDE SEQUENCE [LARGE SCALE GENOMIC DNA]</scope>
    <source>
        <strain evidence="1 2">DSM 21858</strain>
    </source>
</reference>
<keyword evidence="2" id="KW-1185">Reference proteome</keyword>
<name>A0A0R0CVW1_9GAMM</name>
<evidence type="ECO:0000313" key="1">
    <source>
        <dbReference type="EMBL" id="KRG70522.1"/>
    </source>
</evidence>
<dbReference type="Proteomes" id="UP000052052">
    <property type="component" value="Unassembled WGS sequence"/>
</dbReference>
<dbReference type="PATRIC" id="fig|344882.3.peg.2423"/>
<accession>A0A0R0CVW1</accession>
<dbReference type="EMBL" id="LDJL01000005">
    <property type="protein sequence ID" value="KRG70522.1"/>
    <property type="molecule type" value="Genomic_DNA"/>
</dbReference>
<gene>
    <name evidence="1" type="ORF">ABB29_05445</name>
</gene>
<proteinExistence type="predicted"/>